<keyword evidence="3" id="KW-1133">Transmembrane helix</keyword>
<sequence length="458" mass="51565">MPELLKRKLMLEEGPSSLPFDDTLSVHYVEEKIKLGLGGGLAERVALRLRNEWNATKIQSRARFSIYEKFDADEEDCNMDVKASVPAKTLRALALSNILRGFSFLPGSEHLLCAHSGLLYILGRFLQLLSNEINQMVMSNQDAPLPEPESFDAARKRALSLLDCDDCEQVLLVETANQLRDDAFVILCHMSVALDLFEVPNDLAYPIYDGILHWCASSVPEATDPIPPAAVSPRNYSLEIMCKMSVLERNVDMLLSTGAWPRIEKIVRMLARMLSMSEETHNREFAIVILNAFCNASEAVCYVAAMQTPTIQNLVSFIETSDQSMHQVMQTHGMPALRDNPEMMGTSVGMLRRAAAMLRLLVKVPEAYRVYAKYQQRLLQFTMSQLMDSRVAGMIADALYEIQLMLGKENMQNETIEETNGKGNGGAHKTFKAYFKLKYIFSLFLVFSNVEIFCFLVV</sequence>
<dbReference type="AlphaFoldDB" id="A0A3P7IBB6"/>
<keyword evidence="3" id="KW-0812">Transmembrane</keyword>
<evidence type="ECO:0000256" key="1">
    <source>
        <dbReference type="ARBA" id="ARBA00004123"/>
    </source>
</evidence>
<name>A0A3P7IBB6_STRVU</name>
<keyword evidence="3" id="KW-0472">Membrane</keyword>
<dbReference type="InterPro" id="IPR021906">
    <property type="entry name" value="BAF250/Osa"/>
</dbReference>
<evidence type="ECO:0000313" key="6">
    <source>
        <dbReference type="Proteomes" id="UP000270094"/>
    </source>
</evidence>
<keyword evidence="2" id="KW-0539">Nucleus</keyword>
<evidence type="ECO:0000259" key="4">
    <source>
        <dbReference type="Pfam" id="PF12031"/>
    </source>
</evidence>
<accession>A0A3P7IBB6</accession>
<dbReference type="GO" id="GO:0071565">
    <property type="term" value="C:nBAF complex"/>
    <property type="evidence" value="ECO:0007669"/>
    <property type="project" value="TreeGrafter"/>
</dbReference>
<feature type="transmembrane region" description="Helical" evidence="3">
    <location>
        <begin position="439"/>
        <end position="457"/>
    </location>
</feature>
<proteinExistence type="predicted"/>
<dbReference type="PANTHER" id="PTHR12656">
    <property type="entry name" value="BRG-1 ASSOCIATED FACTOR 250 BAF250"/>
    <property type="match status" value="1"/>
</dbReference>
<dbReference type="OrthoDB" id="8709537at2759"/>
<organism evidence="5 6">
    <name type="scientific">Strongylus vulgaris</name>
    <name type="common">Blood worm</name>
    <dbReference type="NCBI Taxonomy" id="40348"/>
    <lineage>
        <taxon>Eukaryota</taxon>
        <taxon>Metazoa</taxon>
        <taxon>Ecdysozoa</taxon>
        <taxon>Nematoda</taxon>
        <taxon>Chromadorea</taxon>
        <taxon>Rhabditida</taxon>
        <taxon>Rhabditina</taxon>
        <taxon>Rhabditomorpha</taxon>
        <taxon>Strongyloidea</taxon>
        <taxon>Strongylidae</taxon>
        <taxon>Strongylus</taxon>
    </lineage>
</organism>
<dbReference type="GO" id="GO:0016514">
    <property type="term" value="C:SWI/SNF complex"/>
    <property type="evidence" value="ECO:0007669"/>
    <property type="project" value="InterPro"/>
</dbReference>
<gene>
    <name evidence="5" type="ORF">SVUK_LOCUS161</name>
</gene>
<dbReference type="EMBL" id="UYYB01000228">
    <property type="protein sequence ID" value="VDM65163.1"/>
    <property type="molecule type" value="Genomic_DNA"/>
</dbReference>
<dbReference type="Pfam" id="PF12031">
    <property type="entry name" value="BAF250_C"/>
    <property type="match status" value="1"/>
</dbReference>
<protein>
    <recommendedName>
        <fullName evidence="4">SWI/SNF-like complex subunit BAF250 C-terminal domain-containing protein</fullName>
    </recommendedName>
</protein>
<evidence type="ECO:0000256" key="2">
    <source>
        <dbReference type="ARBA" id="ARBA00023242"/>
    </source>
</evidence>
<dbReference type="GO" id="GO:0045893">
    <property type="term" value="P:positive regulation of DNA-templated transcription"/>
    <property type="evidence" value="ECO:0007669"/>
    <property type="project" value="TreeGrafter"/>
</dbReference>
<reference evidence="5 6" key="1">
    <citation type="submission" date="2018-11" db="EMBL/GenBank/DDBJ databases">
        <authorList>
            <consortium name="Pathogen Informatics"/>
        </authorList>
    </citation>
    <scope>NUCLEOTIDE SEQUENCE [LARGE SCALE GENOMIC DNA]</scope>
</reference>
<dbReference type="GO" id="GO:0006357">
    <property type="term" value="P:regulation of transcription by RNA polymerase II"/>
    <property type="evidence" value="ECO:0007669"/>
    <property type="project" value="TreeGrafter"/>
</dbReference>
<dbReference type="GO" id="GO:0035060">
    <property type="term" value="C:brahma complex"/>
    <property type="evidence" value="ECO:0007669"/>
    <property type="project" value="InterPro"/>
</dbReference>
<dbReference type="PANTHER" id="PTHR12656:SF5">
    <property type="entry name" value="TRITHORAX GROUP PROTEIN OSA"/>
    <property type="match status" value="1"/>
</dbReference>
<dbReference type="InterPro" id="IPR033388">
    <property type="entry name" value="BAF250_C"/>
</dbReference>
<dbReference type="GO" id="GO:0031491">
    <property type="term" value="F:nucleosome binding"/>
    <property type="evidence" value="ECO:0007669"/>
    <property type="project" value="TreeGrafter"/>
</dbReference>
<keyword evidence="6" id="KW-1185">Reference proteome</keyword>
<comment type="subcellular location">
    <subcellularLocation>
        <location evidence="1">Nucleus</location>
    </subcellularLocation>
</comment>
<evidence type="ECO:0000256" key="3">
    <source>
        <dbReference type="SAM" id="Phobius"/>
    </source>
</evidence>
<dbReference type="Proteomes" id="UP000270094">
    <property type="component" value="Unassembled WGS sequence"/>
</dbReference>
<evidence type="ECO:0000313" key="5">
    <source>
        <dbReference type="EMBL" id="VDM65163.1"/>
    </source>
</evidence>
<dbReference type="GO" id="GO:0006338">
    <property type="term" value="P:chromatin remodeling"/>
    <property type="evidence" value="ECO:0007669"/>
    <property type="project" value="InterPro"/>
</dbReference>
<feature type="domain" description="SWI/SNF-like complex subunit BAF250 C-terminal" evidence="4">
    <location>
        <begin position="91"/>
        <end position="351"/>
    </location>
</feature>
<dbReference type="GO" id="GO:0005654">
    <property type="term" value="C:nucleoplasm"/>
    <property type="evidence" value="ECO:0007669"/>
    <property type="project" value="TreeGrafter"/>
</dbReference>